<dbReference type="AlphaFoldDB" id="A0AAD7FT01"/>
<gene>
    <name evidence="1" type="ORF">FB45DRAFT_1001591</name>
</gene>
<name>A0AAD7FT01_9AGAR</name>
<proteinExistence type="predicted"/>
<sequence>MSINISIIVRFHVLNQLNVLPSFLSVKKMFRMTENGEQLCSEVEYLKHQLVSSYTNQLALIKAGSTLAPLKMKAGIHPATIQIPSVSDIGYTSRAQLPLDDPPPPLTWLRSDWSPMIHECSHQAHSPSPLLIARPMRTLFALFVAAARSPVQDTPGLVHANPILK</sequence>
<reference evidence="1" key="1">
    <citation type="submission" date="2023-03" db="EMBL/GenBank/DDBJ databases">
        <title>Massive genome expansion in bonnet fungi (Mycena s.s.) driven by repeated elements and novel gene families across ecological guilds.</title>
        <authorList>
            <consortium name="Lawrence Berkeley National Laboratory"/>
            <person name="Harder C.B."/>
            <person name="Miyauchi S."/>
            <person name="Viragh M."/>
            <person name="Kuo A."/>
            <person name="Thoen E."/>
            <person name="Andreopoulos B."/>
            <person name="Lu D."/>
            <person name="Skrede I."/>
            <person name="Drula E."/>
            <person name="Henrissat B."/>
            <person name="Morin E."/>
            <person name="Kohler A."/>
            <person name="Barry K."/>
            <person name="LaButti K."/>
            <person name="Morin E."/>
            <person name="Salamov A."/>
            <person name="Lipzen A."/>
            <person name="Mereny Z."/>
            <person name="Hegedus B."/>
            <person name="Baldrian P."/>
            <person name="Stursova M."/>
            <person name="Weitz H."/>
            <person name="Taylor A."/>
            <person name="Grigoriev I.V."/>
            <person name="Nagy L.G."/>
            <person name="Martin F."/>
            <person name="Kauserud H."/>
        </authorList>
    </citation>
    <scope>NUCLEOTIDE SEQUENCE</scope>
    <source>
        <strain evidence="1">9284</strain>
    </source>
</reference>
<comment type="caution">
    <text evidence="1">The sequence shown here is derived from an EMBL/GenBank/DDBJ whole genome shotgun (WGS) entry which is preliminary data.</text>
</comment>
<keyword evidence="2" id="KW-1185">Reference proteome</keyword>
<evidence type="ECO:0000313" key="1">
    <source>
        <dbReference type="EMBL" id="KAJ7636524.1"/>
    </source>
</evidence>
<protein>
    <submittedName>
        <fullName evidence="1">Uncharacterized protein</fullName>
    </submittedName>
</protein>
<dbReference type="Proteomes" id="UP001221142">
    <property type="component" value="Unassembled WGS sequence"/>
</dbReference>
<evidence type="ECO:0000313" key="2">
    <source>
        <dbReference type="Proteomes" id="UP001221142"/>
    </source>
</evidence>
<organism evidence="1 2">
    <name type="scientific">Roridomyces roridus</name>
    <dbReference type="NCBI Taxonomy" id="1738132"/>
    <lineage>
        <taxon>Eukaryota</taxon>
        <taxon>Fungi</taxon>
        <taxon>Dikarya</taxon>
        <taxon>Basidiomycota</taxon>
        <taxon>Agaricomycotina</taxon>
        <taxon>Agaricomycetes</taxon>
        <taxon>Agaricomycetidae</taxon>
        <taxon>Agaricales</taxon>
        <taxon>Marasmiineae</taxon>
        <taxon>Mycenaceae</taxon>
        <taxon>Roridomyces</taxon>
    </lineage>
</organism>
<dbReference type="EMBL" id="JARKIF010000006">
    <property type="protein sequence ID" value="KAJ7636524.1"/>
    <property type="molecule type" value="Genomic_DNA"/>
</dbReference>
<accession>A0AAD7FT01</accession>